<evidence type="ECO:0000313" key="4">
    <source>
        <dbReference type="EMBL" id="CAI5442025.1"/>
    </source>
</evidence>
<dbReference type="InterPro" id="IPR000571">
    <property type="entry name" value="Znf_CCCH"/>
</dbReference>
<keyword evidence="1" id="KW-0863">Zinc-finger</keyword>
<comment type="caution">
    <text evidence="4">The sequence shown here is derived from an EMBL/GenBank/DDBJ whole genome shotgun (WGS) entry which is preliminary data.</text>
</comment>
<feature type="zinc finger region" description="C3H1-type" evidence="1">
    <location>
        <begin position="25"/>
        <end position="53"/>
    </location>
</feature>
<reference evidence="4" key="1">
    <citation type="submission" date="2022-11" db="EMBL/GenBank/DDBJ databases">
        <authorList>
            <person name="Kikuchi T."/>
        </authorList>
    </citation>
    <scope>NUCLEOTIDE SEQUENCE</scope>
    <source>
        <strain evidence="4">PS1010</strain>
    </source>
</reference>
<feature type="compositionally biased region" description="Basic residues" evidence="2">
    <location>
        <begin position="11"/>
        <end position="20"/>
    </location>
</feature>
<protein>
    <recommendedName>
        <fullName evidence="3">C3H1-type domain-containing protein</fullName>
    </recommendedName>
</protein>
<dbReference type="EMBL" id="CANHGI010000002">
    <property type="protein sequence ID" value="CAI5442025.1"/>
    <property type="molecule type" value="Genomic_DNA"/>
</dbReference>
<dbReference type="Proteomes" id="UP001152747">
    <property type="component" value="Unassembled WGS sequence"/>
</dbReference>
<dbReference type="GO" id="GO:0008270">
    <property type="term" value="F:zinc ion binding"/>
    <property type="evidence" value="ECO:0007669"/>
    <property type="project" value="UniProtKB-KW"/>
</dbReference>
<evidence type="ECO:0000256" key="2">
    <source>
        <dbReference type="SAM" id="MobiDB-lite"/>
    </source>
</evidence>
<sequence>MSQSQSESHRREYRKFKKPPQARNKPSNTICKFLATPEGCKFAEKCRFRHDNNVIPSEEMRAEFENLEISSSEIAPQHAEIFEPKVLIKTANPVKPFIPSLVKLKKVDLGSLSQKQQLKAEIEFFKKRYRHCQISENTSTNNTSIDFRYTITDPDWVLDLKSLNLQIILDSNHPISPPIINLLQESNLSLPTLTQSYLEAKIREAINSKYKLFEKRDSFETIGKALIKWIDHSIVEIFTEALRRTKMAMFGENIGLSLVMPKSEEKNEEKTVEPERIDIQEDRESKSIDIQEVLESTSEEYPKFENQNKTSCESFKPIDILPIEIYMIWKDQSNNIATIRAISLRICTKCARCGTEKDNDLKLDEKIVGWRCQKCSQAQSLR</sequence>
<dbReference type="PROSITE" id="PS50103">
    <property type="entry name" value="ZF_C3H1"/>
    <property type="match status" value="1"/>
</dbReference>
<keyword evidence="5" id="KW-1185">Reference proteome</keyword>
<evidence type="ECO:0000259" key="3">
    <source>
        <dbReference type="PROSITE" id="PS50103"/>
    </source>
</evidence>
<evidence type="ECO:0000313" key="5">
    <source>
        <dbReference type="Proteomes" id="UP001152747"/>
    </source>
</evidence>
<keyword evidence="1" id="KW-0479">Metal-binding</keyword>
<feature type="region of interest" description="Disordered" evidence="2">
    <location>
        <begin position="1"/>
        <end position="28"/>
    </location>
</feature>
<feature type="domain" description="C3H1-type" evidence="3">
    <location>
        <begin position="25"/>
        <end position="53"/>
    </location>
</feature>
<gene>
    <name evidence="4" type="ORF">CAMP_LOCUS4662</name>
</gene>
<dbReference type="AlphaFoldDB" id="A0A9P1IBI7"/>
<organism evidence="4 5">
    <name type="scientific">Caenorhabditis angaria</name>
    <dbReference type="NCBI Taxonomy" id="860376"/>
    <lineage>
        <taxon>Eukaryota</taxon>
        <taxon>Metazoa</taxon>
        <taxon>Ecdysozoa</taxon>
        <taxon>Nematoda</taxon>
        <taxon>Chromadorea</taxon>
        <taxon>Rhabditida</taxon>
        <taxon>Rhabditina</taxon>
        <taxon>Rhabditomorpha</taxon>
        <taxon>Rhabditoidea</taxon>
        <taxon>Rhabditidae</taxon>
        <taxon>Peloderinae</taxon>
        <taxon>Caenorhabditis</taxon>
    </lineage>
</organism>
<keyword evidence="1" id="KW-0862">Zinc</keyword>
<name>A0A9P1IBI7_9PELO</name>
<accession>A0A9P1IBI7</accession>
<evidence type="ECO:0000256" key="1">
    <source>
        <dbReference type="PROSITE-ProRule" id="PRU00723"/>
    </source>
</evidence>
<proteinExistence type="predicted"/>